<protein>
    <submittedName>
        <fullName evidence="3">Uncharacterized protein</fullName>
    </submittedName>
</protein>
<keyword evidence="4" id="KW-1185">Reference proteome</keyword>
<dbReference type="EMBL" id="CM015718">
    <property type="protein sequence ID" value="KAF3691843.1"/>
    <property type="molecule type" value="Genomic_DNA"/>
</dbReference>
<sequence>MLWAGLGVTLILLFLVTLSPLHRLQAKRGRSYSVNKTFRVSRFIYVDQGGWCQYLHLEDKLNSGLHKRDITSHQRYNSSSRKKSNVRFNDQLNKMIETASPKEHPYSSHISRFAMFPSFWSPDDPHTGFGAASQPFPIPLIPNSAPDVTVLSKAIGGPYRHEILETTRKKAVMWSGEHGFLDRESDRDKRLTKHSKERHSRPTVAKDQAANDFHTEILSSAASGGRELSSSIANPCVLPRPPVLPRIHPADRVGTVSREGAPLNLLVLQNSFSKSEAHRNFNSSIVHAAVNLRDNVATEKKHDFYGIKCYYLHG</sequence>
<dbReference type="InterPro" id="IPR027886">
    <property type="entry name" value="SPMIP4"/>
</dbReference>
<feature type="region of interest" description="Disordered" evidence="1">
    <location>
        <begin position="184"/>
        <end position="207"/>
    </location>
</feature>
<evidence type="ECO:0000313" key="3">
    <source>
        <dbReference type="EMBL" id="KAF3691843.1"/>
    </source>
</evidence>
<dbReference type="Proteomes" id="UP000503349">
    <property type="component" value="Chromosome 7"/>
</dbReference>
<dbReference type="PANTHER" id="PTHR31393">
    <property type="entry name" value="C5ORF31"/>
    <property type="match status" value="1"/>
</dbReference>
<reference evidence="4" key="2">
    <citation type="submission" date="2019-02" db="EMBL/GenBank/DDBJ databases">
        <title>Opniocepnalus argus Var Kimnra genome.</title>
        <authorList>
            <person name="Zhou C."/>
            <person name="Xiao S."/>
        </authorList>
    </citation>
    <scope>NUCLEOTIDE SEQUENCE [LARGE SCALE GENOMIC DNA]</scope>
</reference>
<dbReference type="Pfam" id="PF15093">
    <property type="entry name" value="SPMIP4-like"/>
    <property type="match status" value="1"/>
</dbReference>
<dbReference type="AlphaFoldDB" id="A0A6G1PNT9"/>
<feature type="compositionally biased region" description="Basic residues" evidence="1">
    <location>
        <begin position="190"/>
        <end position="201"/>
    </location>
</feature>
<gene>
    <name evidence="3" type="ORF">EXN66_Car007518</name>
</gene>
<proteinExistence type="predicted"/>
<keyword evidence="2" id="KW-0732">Signal</keyword>
<reference evidence="3 4" key="1">
    <citation type="submission" date="2019-02" db="EMBL/GenBank/DDBJ databases">
        <title>Opniocepnalus argus genome.</title>
        <authorList>
            <person name="Zhou C."/>
            <person name="Xiao S."/>
        </authorList>
    </citation>
    <scope>NUCLEOTIDE SEQUENCE [LARGE SCALE GENOMIC DNA]</scope>
    <source>
        <strain evidence="3">OARG1902GOOAL</strain>
        <tissue evidence="3">Muscle</tissue>
    </source>
</reference>
<evidence type="ECO:0000256" key="2">
    <source>
        <dbReference type="SAM" id="SignalP"/>
    </source>
</evidence>
<feature type="chain" id="PRO_5026236800" evidence="2">
    <location>
        <begin position="27"/>
        <end position="314"/>
    </location>
</feature>
<dbReference type="GO" id="GO:0005813">
    <property type="term" value="C:centrosome"/>
    <property type="evidence" value="ECO:0007669"/>
    <property type="project" value="TreeGrafter"/>
</dbReference>
<organism evidence="3 4">
    <name type="scientific">Channa argus</name>
    <name type="common">Northern snakehead</name>
    <name type="synonym">Ophicephalus argus</name>
    <dbReference type="NCBI Taxonomy" id="215402"/>
    <lineage>
        <taxon>Eukaryota</taxon>
        <taxon>Metazoa</taxon>
        <taxon>Chordata</taxon>
        <taxon>Craniata</taxon>
        <taxon>Vertebrata</taxon>
        <taxon>Euteleostomi</taxon>
        <taxon>Actinopterygii</taxon>
        <taxon>Neopterygii</taxon>
        <taxon>Teleostei</taxon>
        <taxon>Neoteleostei</taxon>
        <taxon>Acanthomorphata</taxon>
        <taxon>Anabantaria</taxon>
        <taxon>Anabantiformes</taxon>
        <taxon>Channoidei</taxon>
        <taxon>Channidae</taxon>
        <taxon>Channa</taxon>
    </lineage>
</organism>
<name>A0A6G1PNT9_CHAAH</name>
<dbReference type="PANTHER" id="PTHR31393:SF2">
    <property type="entry name" value="CHROMOSOME 7 OPEN READING FRAME 31"/>
    <property type="match status" value="1"/>
</dbReference>
<accession>A0A6G1PNT9</accession>
<feature type="signal peptide" evidence="2">
    <location>
        <begin position="1"/>
        <end position="26"/>
    </location>
</feature>
<evidence type="ECO:0000256" key="1">
    <source>
        <dbReference type="SAM" id="MobiDB-lite"/>
    </source>
</evidence>
<evidence type="ECO:0000313" key="4">
    <source>
        <dbReference type="Proteomes" id="UP000503349"/>
    </source>
</evidence>